<dbReference type="SUPFAM" id="SSF53756">
    <property type="entry name" value="UDP-Glycosyltransferase/glycogen phosphorylase"/>
    <property type="match status" value="1"/>
</dbReference>
<name>A0A1J5MSQ9_9BACT</name>
<dbReference type="AlphaFoldDB" id="A0A1J5MSQ9"/>
<sequence length="405" mass="43725">MSLPRVAYVTLWFPKPSETFIFREVKTLAGRDLPVKVFTLYAPLGKGLSREMRAFPASETLGTASLPKLLGTFLRHCLTRPARTWVFLRDNAFNGFRSLEGLGENLWAVLCGLHLARRFEAEGIEHIHAPWANGPATAARVASKLTGIPYSFAGRAGDIYPAEGALPGKIADAAFVRVNHGANVAYLRSLAPGHAEKIVLVYNSLSLLPETPERAPGGDTFRLLAAGRFVPKKGFDDLLAACALLRDRGLDFTLTLAGHGRLAGSLKQQAKRLDLTGRVRFPGFLKHDELSELMRRSDALVMPCVIGPNGDRDGIPNVIMEAYAHGLPVIATDVAGIGEVVADGETGCLVGQHDPDALAGAILRLAAAPDEAARLAGNGRQRVLSMFDQEINARKLRELFSAHSK</sequence>
<organism evidence="3 4">
    <name type="scientific">Pseudodesulfovibrio hydrargyri</name>
    <dbReference type="NCBI Taxonomy" id="2125990"/>
    <lineage>
        <taxon>Bacteria</taxon>
        <taxon>Pseudomonadati</taxon>
        <taxon>Thermodesulfobacteriota</taxon>
        <taxon>Desulfovibrionia</taxon>
        <taxon>Desulfovibrionales</taxon>
        <taxon>Desulfovibrionaceae</taxon>
    </lineage>
</organism>
<proteinExistence type="predicted"/>
<evidence type="ECO:0000256" key="2">
    <source>
        <dbReference type="ARBA" id="ARBA00022679"/>
    </source>
</evidence>
<reference evidence="3 4" key="1">
    <citation type="submission" date="2015-09" db="EMBL/GenBank/DDBJ databases">
        <title>Genome of Desulfovibrio dechloracetivorans BerOc1, a mercury methylating strain isolated from highly hydrocarbons and metals contaminated coastal sediments.</title>
        <authorList>
            <person name="Goni Urriza M."/>
            <person name="Gassie C."/>
            <person name="Bouchez O."/>
            <person name="Klopp C."/>
            <person name="Ranchou-Peyruse A."/>
            <person name="Remy G."/>
        </authorList>
    </citation>
    <scope>NUCLEOTIDE SEQUENCE [LARGE SCALE GENOMIC DNA]</scope>
    <source>
        <strain evidence="3 4">BerOc1</strain>
    </source>
</reference>
<evidence type="ECO:0000256" key="1">
    <source>
        <dbReference type="ARBA" id="ARBA00022676"/>
    </source>
</evidence>
<keyword evidence="4" id="KW-1185">Reference proteome</keyword>
<dbReference type="EMBL" id="LKAQ01000004">
    <property type="protein sequence ID" value="OIQ49042.1"/>
    <property type="molecule type" value="Genomic_DNA"/>
</dbReference>
<dbReference type="Gene3D" id="3.40.50.2000">
    <property type="entry name" value="Glycogen Phosphorylase B"/>
    <property type="match status" value="2"/>
</dbReference>
<dbReference type="OrthoDB" id="267270at2"/>
<dbReference type="PANTHER" id="PTHR12526">
    <property type="entry name" value="GLYCOSYLTRANSFERASE"/>
    <property type="match status" value="1"/>
</dbReference>
<gene>
    <name evidence="3" type="primary">pimB_1</name>
    <name evidence="3" type="ORF">BerOc1_00961</name>
</gene>
<dbReference type="PANTHER" id="PTHR12526:SF510">
    <property type="entry name" value="D-INOSITOL 3-PHOSPHATE GLYCOSYLTRANSFERASE"/>
    <property type="match status" value="1"/>
</dbReference>
<evidence type="ECO:0000313" key="3">
    <source>
        <dbReference type="EMBL" id="OIQ49042.1"/>
    </source>
</evidence>
<dbReference type="Proteomes" id="UP000181901">
    <property type="component" value="Unassembled WGS sequence"/>
</dbReference>
<dbReference type="EC" id="2.4.1.57" evidence="3"/>
<protein>
    <submittedName>
        <fullName evidence="3">GDP-mannose-dependent alpha-(1-6)-phosphatidylinositol monomannoside mannosyltransferase</fullName>
        <ecNumber evidence="3">2.4.1.57</ecNumber>
    </submittedName>
</protein>
<keyword evidence="2 3" id="KW-0808">Transferase</keyword>
<dbReference type="RefSeq" id="WP_071544596.1">
    <property type="nucleotide sequence ID" value="NZ_LKAQ01000004.1"/>
</dbReference>
<evidence type="ECO:0000313" key="4">
    <source>
        <dbReference type="Proteomes" id="UP000181901"/>
    </source>
</evidence>
<comment type="caution">
    <text evidence="3">The sequence shown here is derived from an EMBL/GenBank/DDBJ whole genome shotgun (WGS) entry which is preliminary data.</text>
</comment>
<dbReference type="GO" id="GO:0016757">
    <property type="term" value="F:glycosyltransferase activity"/>
    <property type="evidence" value="ECO:0007669"/>
    <property type="project" value="UniProtKB-KW"/>
</dbReference>
<keyword evidence="1 3" id="KW-0328">Glycosyltransferase</keyword>
<dbReference type="Pfam" id="PF13692">
    <property type="entry name" value="Glyco_trans_1_4"/>
    <property type="match status" value="1"/>
</dbReference>
<dbReference type="CDD" id="cd03801">
    <property type="entry name" value="GT4_PimA-like"/>
    <property type="match status" value="1"/>
</dbReference>
<accession>A0A1J5MSQ9</accession>